<dbReference type="Proteomes" id="UP000023152">
    <property type="component" value="Unassembled WGS sequence"/>
</dbReference>
<comment type="caution">
    <text evidence="1">The sequence shown here is derived from an EMBL/GenBank/DDBJ whole genome shotgun (WGS) entry which is preliminary data.</text>
</comment>
<feature type="non-terminal residue" evidence="1">
    <location>
        <position position="1"/>
    </location>
</feature>
<evidence type="ECO:0000313" key="2">
    <source>
        <dbReference type="Proteomes" id="UP000023152"/>
    </source>
</evidence>
<gene>
    <name evidence="1" type="ORF">RFI_20595</name>
</gene>
<reference evidence="1 2" key="1">
    <citation type="journal article" date="2013" name="Curr. Biol.">
        <title>The Genome of the Foraminiferan Reticulomyxa filosa.</title>
        <authorList>
            <person name="Glockner G."/>
            <person name="Hulsmann N."/>
            <person name="Schleicher M."/>
            <person name="Noegel A.A."/>
            <person name="Eichinger L."/>
            <person name="Gallinger C."/>
            <person name="Pawlowski J."/>
            <person name="Sierra R."/>
            <person name="Euteneuer U."/>
            <person name="Pillet L."/>
            <person name="Moustafa A."/>
            <person name="Platzer M."/>
            <person name="Groth M."/>
            <person name="Szafranski K."/>
            <person name="Schliwa M."/>
        </authorList>
    </citation>
    <scope>NUCLEOTIDE SEQUENCE [LARGE SCALE GENOMIC DNA]</scope>
</reference>
<accession>X6MSC2</accession>
<keyword evidence="2" id="KW-1185">Reference proteome</keyword>
<evidence type="ECO:0000313" key="1">
    <source>
        <dbReference type="EMBL" id="ETO16744.1"/>
    </source>
</evidence>
<dbReference type="AlphaFoldDB" id="X6MSC2"/>
<name>X6MSC2_RETFI</name>
<organism evidence="1 2">
    <name type="scientific">Reticulomyxa filosa</name>
    <dbReference type="NCBI Taxonomy" id="46433"/>
    <lineage>
        <taxon>Eukaryota</taxon>
        <taxon>Sar</taxon>
        <taxon>Rhizaria</taxon>
        <taxon>Retaria</taxon>
        <taxon>Foraminifera</taxon>
        <taxon>Monothalamids</taxon>
        <taxon>Reticulomyxidae</taxon>
        <taxon>Reticulomyxa</taxon>
    </lineage>
</organism>
<proteinExistence type="predicted"/>
<sequence length="149" mass="17652">RMLKHYLISAPPIRDEKDKTVNRDWEWSVTVIIKHLIAYAQARNDVKNDNDNDNDSGMNGDAKRFDGGGTSWYNTYSRDEVVERQLKYLWEESPQELWGRLQHDCANAMDVVYTRIPDDERNQVMILMKEVVIKILKLRLLIQRHPMIH</sequence>
<protein>
    <submittedName>
        <fullName evidence="1">Uncharacterized protein</fullName>
    </submittedName>
</protein>
<feature type="non-terminal residue" evidence="1">
    <location>
        <position position="149"/>
    </location>
</feature>
<dbReference type="EMBL" id="ASPP01017888">
    <property type="protein sequence ID" value="ETO16744.1"/>
    <property type="molecule type" value="Genomic_DNA"/>
</dbReference>